<dbReference type="AlphaFoldDB" id="A0A4R1SA92"/>
<dbReference type="RefSeq" id="WP_165907731.1">
    <property type="nucleotide sequence ID" value="NZ_SLUN01000002.1"/>
</dbReference>
<dbReference type="PANTHER" id="PTHR37311">
    <property type="entry name" value="2-PHOSPHOSULFOLACTATE PHOSPHATASE-RELATED"/>
    <property type="match status" value="1"/>
</dbReference>
<dbReference type="Gene3D" id="3.90.1560.10">
    <property type="entry name" value="ComB-like"/>
    <property type="match status" value="1"/>
</dbReference>
<comment type="catalytic activity">
    <reaction evidence="7">
        <text>(2R)-O-phospho-3-sulfolactate + H2O = (2R)-3-sulfolactate + phosphate</text>
        <dbReference type="Rhea" id="RHEA:23416"/>
        <dbReference type="ChEBI" id="CHEBI:15377"/>
        <dbReference type="ChEBI" id="CHEBI:15597"/>
        <dbReference type="ChEBI" id="CHEBI:43474"/>
        <dbReference type="ChEBI" id="CHEBI:58738"/>
        <dbReference type="EC" id="3.1.3.71"/>
    </reaction>
</comment>
<reference evidence="8 9" key="1">
    <citation type="submission" date="2019-03" db="EMBL/GenBank/DDBJ databases">
        <title>Genomic Encyclopedia of Type Strains, Phase IV (KMG-IV): sequencing the most valuable type-strain genomes for metagenomic binning, comparative biology and taxonomic classification.</title>
        <authorList>
            <person name="Goeker M."/>
        </authorList>
    </citation>
    <scope>NUCLEOTIDE SEQUENCE [LARGE SCALE GENOMIC DNA]</scope>
    <source>
        <strain evidence="8 9">LX-B</strain>
    </source>
</reference>
<comment type="cofactor">
    <cofactor evidence="1">
        <name>Mg(2+)</name>
        <dbReference type="ChEBI" id="CHEBI:18420"/>
    </cofactor>
</comment>
<evidence type="ECO:0000256" key="5">
    <source>
        <dbReference type="ARBA" id="ARBA00022801"/>
    </source>
</evidence>
<organism evidence="8 9">
    <name type="scientific">Hydrogenispora ethanolica</name>
    <dbReference type="NCBI Taxonomy" id="1082276"/>
    <lineage>
        <taxon>Bacteria</taxon>
        <taxon>Bacillati</taxon>
        <taxon>Bacillota</taxon>
        <taxon>Hydrogenispora</taxon>
    </lineage>
</organism>
<dbReference type="InterPro" id="IPR036702">
    <property type="entry name" value="ComB-like_sf"/>
</dbReference>
<evidence type="ECO:0000313" key="8">
    <source>
        <dbReference type="EMBL" id="TCL76371.1"/>
    </source>
</evidence>
<dbReference type="EC" id="3.1.3.71" evidence="3"/>
<comment type="similarity">
    <text evidence="2">Belongs to the ComB family.</text>
</comment>
<dbReference type="GO" id="GO:0050532">
    <property type="term" value="F:2-phosphosulfolactate phosphatase activity"/>
    <property type="evidence" value="ECO:0007669"/>
    <property type="project" value="UniProtKB-EC"/>
</dbReference>
<evidence type="ECO:0000256" key="6">
    <source>
        <dbReference type="ARBA" id="ARBA00022842"/>
    </source>
</evidence>
<dbReference type="Pfam" id="PF04029">
    <property type="entry name" value="2-ph_phosp"/>
    <property type="match status" value="1"/>
</dbReference>
<evidence type="ECO:0000313" key="9">
    <source>
        <dbReference type="Proteomes" id="UP000295008"/>
    </source>
</evidence>
<evidence type="ECO:0000256" key="2">
    <source>
        <dbReference type="ARBA" id="ARBA00009997"/>
    </source>
</evidence>
<keyword evidence="5" id="KW-0378">Hydrolase</keyword>
<dbReference type="Proteomes" id="UP000295008">
    <property type="component" value="Unassembled WGS sequence"/>
</dbReference>
<gene>
    <name evidence="8" type="ORF">EDC14_1002130</name>
</gene>
<name>A0A4R1SA92_HYDET</name>
<keyword evidence="6" id="KW-0460">Magnesium</keyword>
<dbReference type="InterPro" id="IPR005238">
    <property type="entry name" value="ComB-like"/>
</dbReference>
<dbReference type="PANTHER" id="PTHR37311:SF1">
    <property type="entry name" value="2-PHOSPHOSULFOLACTATE PHOSPHATASE-RELATED"/>
    <property type="match status" value="1"/>
</dbReference>
<dbReference type="GO" id="GO:0050545">
    <property type="term" value="F:sulfopyruvate decarboxylase activity"/>
    <property type="evidence" value="ECO:0007669"/>
    <property type="project" value="TreeGrafter"/>
</dbReference>
<proteinExistence type="inferred from homology"/>
<accession>A0A4R1SA92</accession>
<comment type="caution">
    <text evidence="8">The sequence shown here is derived from an EMBL/GenBank/DDBJ whole genome shotgun (WGS) entry which is preliminary data.</text>
</comment>
<dbReference type="SUPFAM" id="SSF142823">
    <property type="entry name" value="ComB-like"/>
    <property type="match status" value="1"/>
</dbReference>
<dbReference type="GO" id="GO:0000287">
    <property type="term" value="F:magnesium ion binding"/>
    <property type="evidence" value="ECO:0007669"/>
    <property type="project" value="InterPro"/>
</dbReference>
<evidence type="ECO:0000256" key="4">
    <source>
        <dbReference type="ARBA" id="ARBA00021948"/>
    </source>
</evidence>
<evidence type="ECO:0000256" key="1">
    <source>
        <dbReference type="ARBA" id="ARBA00001946"/>
    </source>
</evidence>
<evidence type="ECO:0000256" key="7">
    <source>
        <dbReference type="ARBA" id="ARBA00033711"/>
    </source>
</evidence>
<dbReference type="EMBL" id="SLUN01000002">
    <property type="protein sequence ID" value="TCL76371.1"/>
    <property type="molecule type" value="Genomic_DNA"/>
</dbReference>
<keyword evidence="9" id="KW-1185">Reference proteome</keyword>
<sequence length="243" mass="25891">MQADVTLALPQLSGNTEINNKITVVIDALRATSTIVTALHHQAIEVIPVVEPAEAVELAKNIGAQECITGGERRGLRIDGFELGNSPLEYTEERIAGKKIILSTTNGTKAIKLASQGAAEVLIGSFLNVQAVIEYLSQAGRDLVIACAGRGNWGLSLEDLACAGWIIRGLIDAGLEPGLTDAAKTALYAQREARSIGLEKFFRQTDNGRNLIEVGLEQDLAACADLNSMPLLPRYSNGRVAVE</sequence>
<protein>
    <recommendedName>
        <fullName evidence="4">Probable 2-phosphosulfolactate phosphatase</fullName>
        <ecNumber evidence="3">3.1.3.71</ecNumber>
    </recommendedName>
</protein>
<evidence type="ECO:0000256" key="3">
    <source>
        <dbReference type="ARBA" id="ARBA00012953"/>
    </source>
</evidence>
<dbReference type="FunFam" id="3.90.1560.10:FF:000001">
    <property type="entry name" value="Probable 2-phosphosulfolactate phosphatase"/>
    <property type="match status" value="1"/>
</dbReference>